<accession>A0A512HUL4</accession>
<gene>
    <name evidence="2" type="ORF">AFL01nite_14580</name>
</gene>
<feature type="transmembrane region" description="Helical" evidence="1">
    <location>
        <begin position="12"/>
        <end position="35"/>
    </location>
</feature>
<dbReference type="EMBL" id="BJZQ01000005">
    <property type="protein sequence ID" value="GEO89131.1"/>
    <property type="molecule type" value="Genomic_DNA"/>
</dbReference>
<keyword evidence="1" id="KW-1133">Transmembrane helix</keyword>
<feature type="transmembrane region" description="Helical" evidence="1">
    <location>
        <begin position="84"/>
        <end position="105"/>
    </location>
</feature>
<keyword evidence="1" id="KW-0472">Membrane</keyword>
<dbReference type="RefSeq" id="WP_146826933.1">
    <property type="nucleotide sequence ID" value="NZ_BAAAYQ010000001.1"/>
</dbReference>
<proteinExistence type="predicted"/>
<evidence type="ECO:0000256" key="1">
    <source>
        <dbReference type="SAM" id="Phobius"/>
    </source>
</evidence>
<name>A0A512HUL4_9ACTN</name>
<evidence type="ECO:0000313" key="3">
    <source>
        <dbReference type="Proteomes" id="UP000321769"/>
    </source>
</evidence>
<dbReference type="InterPro" id="IPR021354">
    <property type="entry name" value="DUF2975"/>
</dbReference>
<dbReference type="Proteomes" id="UP000321769">
    <property type="component" value="Unassembled WGS sequence"/>
</dbReference>
<keyword evidence="3" id="KW-1185">Reference proteome</keyword>
<evidence type="ECO:0008006" key="4">
    <source>
        <dbReference type="Google" id="ProtNLM"/>
    </source>
</evidence>
<dbReference type="Pfam" id="PF11188">
    <property type="entry name" value="DUF2975"/>
    <property type="match status" value="1"/>
</dbReference>
<protein>
    <recommendedName>
        <fullName evidence="4">DUF2975 domain-containing protein</fullName>
    </recommendedName>
</protein>
<feature type="transmembrane region" description="Helical" evidence="1">
    <location>
        <begin position="125"/>
        <end position="147"/>
    </location>
</feature>
<dbReference type="AlphaFoldDB" id="A0A512HUL4"/>
<dbReference type="OrthoDB" id="5148898at2"/>
<evidence type="ECO:0000313" key="2">
    <source>
        <dbReference type="EMBL" id="GEO89131.1"/>
    </source>
</evidence>
<sequence>MKQPFGAARSDLWTAVVISVVVIVGTIVDAVSRIAEILPNRDVPVEVYLDAQRQDVAIPGVGERIPVELDHVTVRVSDLPPASLAAALGAVIVPACAVIAVMLCISWFCRNLASGQFFSRTNTRLVTATSFVILGGWLISSIATTMASNGALARLSPEAADVAVSMQFSFLYLFVAIIVGCLGAAFHAGERLQRETAGLV</sequence>
<feature type="transmembrane region" description="Helical" evidence="1">
    <location>
        <begin position="167"/>
        <end position="186"/>
    </location>
</feature>
<comment type="caution">
    <text evidence="2">The sequence shown here is derived from an EMBL/GenBank/DDBJ whole genome shotgun (WGS) entry which is preliminary data.</text>
</comment>
<reference evidence="2 3" key="1">
    <citation type="submission" date="2019-07" db="EMBL/GenBank/DDBJ databases">
        <title>Whole genome shotgun sequence of Aeromicrobium flavum NBRC 107625.</title>
        <authorList>
            <person name="Hosoyama A."/>
            <person name="Uohara A."/>
            <person name="Ohji S."/>
            <person name="Ichikawa N."/>
        </authorList>
    </citation>
    <scope>NUCLEOTIDE SEQUENCE [LARGE SCALE GENOMIC DNA]</scope>
    <source>
        <strain evidence="2 3">NBRC 107625</strain>
    </source>
</reference>
<keyword evidence="1" id="KW-0812">Transmembrane</keyword>
<organism evidence="2 3">
    <name type="scientific">Aeromicrobium flavum</name>
    <dbReference type="NCBI Taxonomy" id="416568"/>
    <lineage>
        <taxon>Bacteria</taxon>
        <taxon>Bacillati</taxon>
        <taxon>Actinomycetota</taxon>
        <taxon>Actinomycetes</taxon>
        <taxon>Propionibacteriales</taxon>
        <taxon>Nocardioidaceae</taxon>
        <taxon>Aeromicrobium</taxon>
    </lineage>
</organism>